<gene>
    <name evidence="1" type="ORF">HD556DRAFT_1214677</name>
</gene>
<dbReference type="AlphaFoldDB" id="A0A9P7DYN3"/>
<protein>
    <submittedName>
        <fullName evidence="1">Uncharacterized protein</fullName>
    </submittedName>
</protein>
<dbReference type="OrthoDB" id="2919534at2759"/>
<feature type="non-terminal residue" evidence="1">
    <location>
        <position position="115"/>
    </location>
</feature>
<name>A0A9P7DYN3_9AGAM</name>
<feature type="non-terminal residue" evidence="1">
    <location>
        <position position="1"/>
    </location>
</feature>
<sequence length="115" mass="12636">QPFMTQVNMYGEDGSSSGFHAHVDDGVMINVINAEAYHTASRRIGKLLPSTHVLRMADGSLVPSLGVWSGEVKWRTARTVVTFEVFPSGGSWKVLIGKPLLQQLRAVHDYANDII</sequence>
<dbReference type="EMBL" id="JABBWE010000002">
    <property type="protein sequence ID" value="KAG1806374.1"/>
    <property type="molecule type" value="Genomic_DNA"/>
</dbReference>
<dbReference type="GeneID" id="64590416"/>
<organism evidence="1 2">
    <name type="scientific">Suillus plorans</name>
    <dbReference type="NCBI Taxonomy" id="116603"/>
    <lineage>
        <taxon>Eukaryota</taxon>
        <taxon>Fungi</taxon>
        <taxon>Dikarya</taxon>
        <taxon>Basidiomycota</taxon>
        <taxon>Agaricomycotina</taxon>
        <taxon>Agaricomycetes</taxon>
        <taxon>Agaricomycetidae</taxon>
        <taxon>Boletales</taxon>
        <taxon>Suillineae</taxon>
        <taxon>Suillaceae</taxon>
        <taxon>Suillus</taxon>
    </lineage>
</organism>
<dbReference type="Proteomes" id="UP000719766">
    <property type="component" value="Unassembled WGS sequence"/>
</dbReference>
<evidence type="ECO:0000313" key="1">
    <source>
        <dbReference type="EMBL" id="KAG1806374.1"/>
    </source>
</evidence>
<dbReference type="RefSeq" id="XP_041166845.1">
    <property type="nucleotide sequence ID" value="XM_041296652.1"/>
</dbReference>
<proteinExistence type="predicted"/>
<comment type="caution">
    <text evidence="1">The sequence shown here is derived from an EMBL/GenBank/DDBJ whole genome shotgun (WGS) entry which is preliminary data.</text>
</comment>
<reference evidence="1" key="1">
    <citation type="journal article" date="2020" name="New Phytol.">
        <title>Comparative genomics reveals dynamic genome evolution in host specialist ectomycorrhizal fungi.</title>
        <authorList>
            <person name="Lofgren L.A."/>
            <person name="Nguyen N.H."/>
            <person name="Vilgalys R."/>
            <person name="Ruytinx J."/>
            <person name="Liao H.L."/>
            <person name="Branco S."/>
            <person name="Kuo A."/>
            <person name="LaButti K."/>
            <person name="Lipzen A."/>
            <person name="Andreopoulos W."/>
            <person name="Pangilinan J."/>
            <person name="Riley R."/>
            <person name="Hundley H."/>
            <person name="Na H."/>
            <person name="Barry K."/>
            <person name="Grigoriev I.V."/>
            <person name="Stajich J.E."/>
            <person name="Kennedy P.G."/>
        </authorList>
    </citation>
    <scope>NUCLEOTIDE SEQUENCE</scope>
    <source>
        <strain evidence="1">S12</strain>
    </source>
</reference>
<accession>A0A9P7DYN3</accession>
<evidence type="ECO:0000313" key="2">
    <source>
        <dbReference type="Proteomes" id="UP000719766"/>
    </source>
</evidence>
<keyword evidence="2" id="KW-1185">Reference proteome</keyword>